<gene>
    <name evidence="1" type="ORF">CGS56_11260</name>
</gene>
<proteinExistence type="predicted"/>
<dbReference type="EMBL" id="NMTW01000044">
    <property type="protein sequence ID" value="PDX75067.1"/>
    <property type="molecule type" value="Genomic_DNA"/>
</dbReference>
<accession>A0A2A7A7H0</accession>
<sequence length="106" mass="11821">MGTSQILEELKISDGGYTEDCFSVLSKRLVEFPEDTLCILNHNKLMSDTDFEALVITGIGAELPYIGAAEEKDTLYKYLKSISTDEEYAEIASRILDEWLSESDGS</sequence>
<protein>
    <submittedName>
        <fullName evidence="1">Uncharacterized protein</fullName>
    </submittedName>
</protein>
<organism evidence="1 2">
    <name type="scientific">Faecalibacterium prausnitzii</name>
    <dbReference type="NCBI Taxonomy" id="853"/>
    <lineage>
        <taxon>Bacteria</taxon>
        <taxon>Bacillati</taxon>
        <taxon>Bacillota</taxon>
        <taxon>Clostridia</taxon>
        <taxon>Eubacteriales</taxon>
        <taxon>Oscillospiraceae</taxon>
        <taxon>Faecalibacterium</taxon>
    </lineage>
</organism>
<comment type="caution">
    <text evidence="1">The sequence shown here is derived from an EMBL/GenBank/DDBJ whole genome shotgun (WGS) entry which is preliminary data.</text>
</comment>
<evidence type="ECO:0000313" key="2">
    <source>
        <dbReference type="Proteomes" id="UP000220157"/>
    </source>
</evidence>
<evidence type="ECO:0000313" key="1">
    <source>
        <dbReference type="EMBL" id="PDX75067.1"/>
    </source>
</evidence>
<name>A0A2A7A7H0_9FIRM</name>
<dbReference type="AlphaFoldDB" id="A0A2A7A7H0"/>
<dbReference type="Proteomes" id="UP000220157">
    <property type="component" value="Unassembled WGS sequence"/>
</dbReference>
<reference evidence="1 2" key="1">
    <citation type="journal article" date="2017" name="Front. Microbiol.">
        <title>New Insights into the Diversity of the Genus Faecalibacterium.</title>
        <authorList>
            <person name="Benevides L."/>
            <person name="Burman S."/>
            <person name="Martin R."/>
            <person name="Robert V."/>
            <person name="Thomas M."/>
            <person name="Miquel S."/>
            <person name="Chain F."/>
            <person name="Sokol H."/>
            <person name="Bermudez-Humaran L.G."/>
            <person name="Morrison M."/>
            <person name="Langella P."/>
            <person name="Azevedo V.A."/>
            <person name="Chatel J.M."/>
            <person name="Soares S."/>
        </authorList>
    </citation>
    <scope>NUCLEOTIDE SEQUENCE [LARGE SCALE GENOMIC DNA]</scope>
    <source>
        <strain evidence="1 2">CNCM I 4573</strain>
    </source>
</reference>